<evidence type="ECO:0000259" key="2">
    <source>
        <dbReference type="SMART" id="SM00605"/>
    </source>
</evidence>
<feature type="domain" description="PAN-3" evidence="2">
    <location>
        <begin position="8"/>
        <end position="133"/>
    </location>
</feature>
<proteinExistence type="predicted"/>
<dbReference type="Pfam" id="PF08277">
    <property type="entry name" value="PAN_3"/>
    <property type="match status" value="2"/>
</dbReference>
<dbReference type="InParanoid" id="G0MIQ7"/>
<feature type="domain" description="PAN-3" evidence="2">
    <location>
        <begin position="142"/>
        <end position="272"/>
    </location>
</feature>
<dbReference type="Gene3D" id="3.10.100.10">
    <property type="entry name" value="Mannose-Binding Protein A, subunit A"/>
    <property type="match status" value="1"/>
</dbReference>
<reference evidence="4" key="1">
    <citation type="submission" date="2011-07" db="EMBL/GenBank/DDBJ databases">
        <authorList>
            <consortium name="Caenorhabditis brenneri Sequencing and Analysis Consortium"/>
            <person name="Wilson R.K."/>
        </authorList>
    </citation>
    <scope>NUCLEOTIDE SEQUENCE [LARGE SCALE GENOMIC DNA]</scope>
    <source>
        <strain evidence="4">PB2801</strain>
    </source>
</reference>
<organism evidence="4">
    <name type="scientific">Caenorhabditis brenneri</name>
    <name type="common">Nematode worm</name>
    <dbReference type="NCBI Taxonomy" id="135651"/>
    <lineage>
        <taxon>Eukaryota</taxon>
        <taxon>Metazoa</taxon>
        <taxon>Ecdysozoa</taxon>
        <taxon>Nematoda</taxon>
        <taxon>Chromadorea</taxon>
        <taxon>Rhabditida</taxon>
        <taxon>Rhabditina</taxon>
        <taxon>Rhabditomorpha</taxon>
        <taxon>Rhabditoidea</taxon>
        <taxon>Rhabditidae</taxon>
        <taxon>Peloderinae</taxon>
        <taxon>Caenorhabditis</taxon>
    </lineage>
</organism>
<evidence type="ECO:0000313" key="4">
    <source>
        <dbReference type="Proteomes" id="UP000008068"/>
    </source>
</evidence>
<gene>
    <name evidence="3" type="ORF">CAEBREN_17115</name>
</gene>
<protein>
    <recommendedName>
        <fullName evidence="2">PAN-3 domain-containing protein</fullName>
    </recommendedName>
</protein>
<dbReference type="PANTHER" id="PTHR47629:SF3">
    <property type="entry name" value="PAN-3 DOMAIN-CONTAINING PROTEIN"/>
    <property type="match status" value="1"/>
</dbReference>
<accession>G0MIQ7</accession>
<dbReference type="FunCoup" id="G0MIQ7">
    <property type="interactions" value="1862"/>
</dbReference>
<dbReference type="HOGENOM" id="CLU_024349_0_0_1"/>
<keyword evidence="4" id="KW-1185">Reference proteome</keyword>
<dbReference type="OrthoDB" id="5798455at2759"/>
<dbReference type="SMART" id="SM00605">
    <property type="entry name" value="CW"/>
    <property type="match status" value="2"/>
</dbReference>
<keyword evidence="1" id="KW-0732">Signal</keyword>
<evidence type="ECO:0000256" key="1">
    <source>
        <dbReference type="SAM" id="SignalP"/>
    </source>
</evidence>
<dbReference type="EMBL" id="GL379796">
    <property type="protein sequence ID" value="EGT31433.1"/>
    <property type="molecule type" value="Genomic_DNA"/>
</dbReference>
<feature type="signal peptide" evidence="1">
    <location>
        <begin position="1"/>
        <end position="23"/>
    </location>
</feature>
<evidence type="ECO:0000313" key="3">
    <source>
        <dbReference type="EMBL" id="EGT31433.1"/>
    </source>
</evidence>
<name>G0MIQ7_CAEBE</name>
<dbReference type="InterPro" id="IPR016186">
    <property type="entry name" value="C-type_lectin-like/link_sf"/>
</dbReference>
<dbReference type="InterPro" id="IPR006583">
    <property type="entry name" value="PAN-3_domain"/>
</dbReference>
<dbReference type="AlphaFoldDB" id="G0MIQ7"/>
<dbReference type="eggNOG" id="ENOG502TH1B">
    <property type="taxonomic scope" value="Eukaryota"/>
</dbReference>
<sequence length="504" mass="57446">MRFYLSLTLPLFLFLTPLHSLDSETNSPTYKFTIVSGAPTTLNASDVLEVASFEECTEKCQKDQQCIMAYQANSSDPCYLFAWNSIQEVARNESGGVGTVAFKPISPNDTMNYLWKIDTSEDGWKITYIEKREEENLICGNFSFNRPYPDGCNPECMKTMVQLNGEPGPLSNNPRTSPASTWMECVNQCHENFNCFVTYFRDGVENCTWYPIDDVVFINRTEASAGKHIALKLPLSNRSCKLTTDELLNDQYYLASGNFLYAYEMSFIRVRTTPKYYKINYYLNEVPQLTRTIPGCEVNTVGSQVYENGKNDPNPIVCLRLENAPGITYAAAKEICHEWDGKLMTQRHAGFLQICSAKLDYAAMPWTWWTRYSKWGFPDWMTKDVKFWMGLEKDNGTGQWHWLAPEWAITNNYKITACKDNTNLGTVDFYTNKMEMTWAPGQPVNKPGLDCAYTIHKAGASFPGFGHYSSTCDAEQADGFLCGTPRQQDKGVMKWEDLMKEYQG</sequence>
<dbReference type="Proteomes" id="UP000008068">
    <property type="component" value="Unassembled WGS sequence"/>
</dbReference>
<feature type="chain" id="PRO_5003404149" description="PAN-3 domain-containing protein" evidence="1">
    <location>
        <begin position="24"/>
        <end position="504"/>
    </location>
</feature>
<dbReference type="STRING" id="135651.G0MIQ7"/>
<dbReference type="PANTHER" id="PTHR47629">
    <property type="entry name" value="C-TYPE LECTIN-RELATED"/>
    <property type="match status" value="1"/>
</dbReference>